<keyword evidence="2" id="KW-1185">Reference proteome</keyword>
<comment type="caution">
    <text evidence="1">The sequence shown here is derived from an EMBL/GenBank/DDBJ whole genome shotgun (WGS) entry which is preliminary data.</text>
</comment>
<dbReference type="AlphaFoldDB" id="A0A7D9LH79"/>
<protein>
    <submittedName>
        <fullName evidence="1">Uncharacterized protein</fullName>
    </submittedName>
</protein>
<dbReference type="EMBL" id="CACRXK020020234">
    <property type="protein sequence ID" value="CAB4034581.1"/>
    <property type="molecule type" value="Genomic_DNA"/>
</dbReference>
<dbReference type="Proteomes" id="UP001152795">
    <property type="component" value="Unassembled WGS sequence"/>
</dbReference>
<evidence type="ECO:0000313" key="1">
    <source>
        <dbReference type="EMBL" id="CAB4034581.1"/>
    </source>
</evidence>
<gene>
    <name evidence="1" type="ORF">PACLA_8A017838</name>
</gene>
<accession>A0A7D9LH79</accession>
<dbReference type="PANTHER" id="PTHR33332">
    <property type="entry name" value="REVERSE TRANSCRIPTASE DOMAIN-CONTAINING PROTEIN"/>
    <property type="match status" value="1"/>
</dbReference>
<evidence type="ECO:0000313" key="2">
    <source>
        <dbReference type="Proteomes" id="UP001152795"/>
    </source>
</evidence>
<name>A0A7D9LH79_PARCT</name>
<organism evidence="1 2">
    <name type="scientific">Paramuricea clavata</name>
    <name type="common">Red gorgonian</name>
    <name type="synonym">Violescent sea-whip</name>
    <dbReference type="NCBI Taxonomy" id="317549"/>
    <lineage>
        <taxon>Eukaryota</taxon>
        <taxon>Metazoa</taxon>
        <taxon>Cnidaria</taxon>
        <taxon>Anthozoa</taxon>
        <taxon>Octocorallia</taxon>
        <taxon>Malacalcyonacea</taxon>
        <taxon>Plexauridae</taxon>
        <taxon>Paramuricea</taxon>
    </lineage>
</organism>
<reference evidence="1" key="1">
    <citation type="submission" date="2020-04" db="EMBL/GenBank/DDBJ databases">
        <authorList>
            <person name="Alioto T."/>
            <person name="Alioto T."/>
            <person name="Gomez Garrido J."/>
        </authorList>
    </citation>
    <scope>NUCLEOTIDE SEQUENCE</scope>
    <source>
        <strain evidence="1">A484AB</strain>
    </source>
</reference>
<sequence>MSRIHKLDERLLPTMCDDTPLERISCTKLLGVYIDQHLAWGDQVDNLLPSCYGILKLLRQLKNLAPFHVRKTLAVNLLLAKIDYACTVFHPLPQYQLKQLQLLQNACAGFVLRKLAKMEDLECLNWLPITGRIEFNLLKLTHKALYNEYLSLLSYLSFVFYKMATVV</sequence>
<proteinExistence type="predicted"/>